<proteinExistence type="predicted"/>
<protein>
    <recommendedName>
        <fullName evidence="3">DNA-binding protein</fullName>
    </recommendedName>
</protein>
<dbReference type="Proteomes" id="UP001499854">
    <property type="component" value="Unassembled WGS sequence"/>
</dbReference>
<comment type="caution">
    <text evidence="1">The sequence shown here is derived from an EMBL/GenBank/DDBJ whole genome shotgun (WGS) entry which is preliminary data.</text>
</comment>
<evidence type="ECO:0000313" key="1">
    <source>
        <dbReference type="EMBL" id="GAA1978989.1"/>
    </source>
</evidence>
<evidence type="ECO:0008006" key="3">
    <source>
        <dbReference type="Google" id="ProtNLM"/>
    </source>
</evidence>
<dbReference type="RefSeq" id="WP_344659052.1">
    <property type="nucleotide sequence ID" value="NZ_BAAAQM010000025.1"/>
</dbReference>
<keyword evidence="2" id="KW-1185">Reference proteome</keyword>
<evidence type="ECO:0000313" key="2">
    <source>
        <dbReference type="Proteomes" id="UP001499854"/>
    </source>
</evidence>
<reference evidence="1 2" key="1">
    <citation type="journal article" date="2019" name="Int. J. Syst. Evol. Microbiol.">
        <title>The Global Catalogue of Microorganisms (GCM) 10K type strain sequencing project: providing services to taxonomists for standard genome sequencing and annotation.</title>
        <authorList>
            <consortium name="The Broad Institute Genomics Platform"/>
            <consortium name="The Broad Institute Genome Sequencing Center for Infectious Disease"/>
            <person name="Wu L."/>
            <person name="Ma J."/>
        </authorList>
    </citation>
    <scope>NUCLEOTIDE SEQUENCE [LARGE SCALE GENOMIC DNA]</scope>
    <source>
        <strain evidence="1 2">JCM 16013</strain>
    </source>
</reference>
<dbReference type="EMBL" id="BAAAQM010000025">
    <property type="protein sequence ID" value="GAA1978989.1"/>
    <property type="molecule type" value="Genomic_DNA"/>
</dbReference>
<sequence length="1094" mass="119087">MSNRDLTWWPVENGFQIALDGRELVCRDRERNPVVPVPQAVLDTRSYPAWALVNRPGEADLADASEAVVKGLWGRQAVVVAAGYERAADNLPAEHLPVFFEQAARKLDRSYGDKKRAASFFARARAAEAEHGLPITDQAWLGVHFDFAALGVLSAKSVADFVKALPNRAEPDTALEALIRVAVLRAHAGQAPWPQLPKQVSAFAKAAKRDELAAHRDLVEQLVGAESLGESAVALWTTWEPILVRVCAESPKARGLLLNLLPEPEKLDGWWLEFLDGCGASAGLFGPAEPGAEPAGGRAAWLERTVWHPNMNATLRRRKRSTALLVPQISELIVRMAQALREDGVPVRLHGPDYWAKYVDVNVLETCLAHGVPVADLAPGSGLALESWLRLRGPEDDLAATAADPRFAPILRSWAEKGDAVRLWTIPALRRFLPEPAGTETDRHPLDGPKMHSAVHDFDEVREPWGGHRRVPNTLHTIRVLTRALREGTAPDTVEQARGFGVTMSLAGRVEWAVLRAVSPATHAERRAMLRAFLEVWAESVFTDPGTRIYHGTAHLDRDVAADEHGLALASYHTHRTAEPFVAVTDGATGSEPPSLGPVETVTERSVGWGTAERLRRVLDQLCEHGPVPHDPAAAAALVDRGTGLSRGGAEMVLAGIFGADGRNDRATLSPEAAAVLGIDAKQGGEIAREVSWLTADQRLTVLTGVLPDDPAELWRPGGMVAVAERLARAWTTQLGGGAAVPEQTLSAAPPNLSPDRSIRRILSALAGPDRSPILTRDIDVWLRPGREKDAVAYITSDGETVHEFDRWLSGLTHAIAWAYAALPEGDPVRAGIPEAVRLLRERFAHPGLLLYAIHNDRSVDSLAERFGPVPYSGPVPLPDVTFDDGLIVVAHRAGKSWFYFRPSRYRVDAARTAELDALNTWHLGTLAAVRFLTGPECDRMVERVASGGLAAGAREADPRASAPEIVADLAGHFGLSTDAAALYLQLLAMPHPSDAQVRIWNGWSTAQHKDAVSEILARGLVVEDKRPKSGRKVFLPGTWEKAADYKYARPMEAWKLALLRTMSLHHSFDWPFRPLPELFAAARDRVVGGDVPQ</sequence>
<gene>
    <name evidence="1" type="ORF">GCM10009838_44920</name>
</gene>
<organism evidence="1 2">
    <name type="scientific">Catenulispora subtropica</name>
    <dbReference type="NCBI Taxonomy" id="450798"/>
    <lineage>
        <taxon>Bacteria</taxon>
        <taxon>Bacillati</taxon>
        <taxon>Actinomycetota</taxon>
        <taxon>Actinomycetes</taxon>
        <taxon>Catenulisporales</taxon>
        <taxon>Catenulisporaceae</taxon>
        <taxon>Catenulispora</taxon>
    </lineage>
</organism>
<name>A0ABN2S366_9ACTN</name>
<accession>A0ABN2S366</accession>